<evidence type="ECO:0000313" key="2">
    <source>
        <dbReference type="Proteomes" id="UP001596500"/>
    </source>
</evidence>
<dbReference type="Proteomes" id="UP001596500">
    <property type="component" value="Unassembled WGS sequence"/>
</dbReference>
<dbReference type="EMBL" id="JBHTBW010000020">
    <property type="protein sequence ID" value="MFC7441174.1"/>
    <property type="molecule type" value="Genomic_DNA"/>
</dbReference>
<dbReference type="RefSeq" id="WP_379864462.1">
    <property type="nucleotide sequence ID" value="NZ_JBHTBW010000020.1"/>
</dbReference>
<sequence>MAYYLKCGEKLLGTLYPNGNSDFPWIHCDFIPTEHFEEAKPLFDALWRLTEKEYDDDPEGWEKADDI</sequence>
<proteinExistence type="predicted"/>
<keyword evidence="2" id="KW-1185">Reference proteome</keyword>
<comment type="caution">
    <text evidence="1">The sequence shown here is derived from an EMBL/GenBank/DDBJ whole genome shotgun (WGS) entry which is preliminary data.</text>
</comment>
<reference evidence="2" key="1">
    <citation type="journal article" date="2019" name="Int. J. Syst. Evol. Microbiol.">
        <title>The Global Catalogue of Microorganisms (GCM) 10K type strain sequencing project: providing services to taxonomists for standard genome sequencing and annotation.</title>
        <authorList>
            <consortium name="The Broad Institute Genomics Platform"/>
            <consortium name="The Broad Institute Genome Sequencing Center for Infectious Disease"/>
            <person name="Wu L."/>
            <person name="Ma J."/>
        </authorList>
    </citation>
    <scope>NUCLEOTIDE SEQUENCE [LARGE SCALE GENOMIC DNA]</scope>
    <source>
        <strain evidence="2">CGMCC 1.12942</strain>
    </source>
</reference>
<organism evidence="1 2">
    <name type="scientific">Laceyella putida</name>
    <dbReference type="NCBI Taxonomy" id="110101"/>
    <lineage>
        <taxon>Bacteria</taxon>
        <taxon>Bacillati</taxon>
        <taxon>Bacillota</taxon>
        <taxon>Bacilli</taxon>
        <taxon>Bacillales</taxon>
        <taxon>Thermoactinomycetaceae</taxon>
        <taxon>Laceyella</taxon>
    </lineage>
</organism>
<protein>
    <submittedName>
        <fullName evidence="1">Uncharacterized protein</fullName>
    </submittedName>
</protein>
<name>A0ABW2RJG0_9BACL</name>
<evidence type="ECO:0000313" key="1">
    <source>
        <dbReference type="EMBL" id="MFC7441174.1"/>
    </source>
</evidence>
<gene>
    <name evidence="1" type="ORF">ACFQNG_08395</name>
</gene>
<accession>A0ABW2RJG0</accession>